<dbReference type="Proteomes" id="UP000568751">
    <property type="component" value="Unassembled WGS sequence"/>
</dbReference>
<feature type="region of interest" description="Disordered" evidence="1">
    <location>
        <begin position="163"/>
        <end position="184"/>
    </location>
</feature>
<evidence type="ECO:0000313" key="3">
    <source>
        <dbReference type="Proteomes" id="UP000568751"/>
    </source>
</evidence>
<protein>
    <submittedName>
        <fullName evidence="2">Uncharacterized protein</fullName>
    </submittedName>
</protein>
<dbReference type="AlphaFoldDB" id="A0A853F7S8"/>
<proteinExistence type="predicted"/>
<gene>
    <name evidence="2" type="ORF">H0A76_12345</name>
</gene>
<feature type="compositionally biased region" description="Basic and acidic residues" evidence="1">
    <location>
        <begin position="163"/>
        <end position="174"/>
    </location>
</feature>
<feature type="compositionally biased region" description="Low complexity" evidence="1">
    <location>
        <begin position="175"/>
        <end position="184"/>
    </location>
</feature>
<accession>A0A853F7S8</accession>
<reference evidence="2 3" key="1">
    <citation type="submission" date="2020-05" db="EMBL/GenBank/DDBJ databases">
        <title>Horizontal transmission and recombination maintain forever young bacterial symbiont genomes.</title>
        <authorList>
            <person name="Russell S.L."/>
            <person name="Pepper-Tunick E."/>
            <person name="Svedberg J."/>
            <person name="Byrne A."/>
            <person name="Ruelas Castillo J."/>
            <person name="Vollmers C."/>
            <person name="Beinart R.A."/>
            <person name="Corbett-Detig R."/>
        </authorList>
    </citation>
    <scope>NUCLEOTIDE SEQUENCE [LARGE SCALE GENOMIC DNA]</scope>
    <source>
        <strain evidence="2">455</strain>
    </source>
</reference>
<organism evidence="2 3">
    <name type="scientific">Candidatus Thiodubiliella endoseptemdiera</name>
    <dbReference type="NCBI Taxonomy" id="2738886"/>
    <lineage>
        <taxon>Bacteria</taxon>
        <taxon>Pseudomonadati</taxon>
        <taxon>Pseudomonadota</taxon>
        <taxon>Gammaproteobacteria</taxon>
        <taxon>Candidatus Pseudothioglobaceae</taxon>
        <taxon>Candidatus Thiodubiliella</taxon>
    </lineage>
</organism>
<dbReference type="EMBL" id="JACCHT010000003">
    <property type="protein sequence ID" value="NYT28569.1"/>
    <property type="molecule type" value="Genomic_DNA"/>
</dbReference>
<comment type="caution">
    <text evidence="2">The sequence shown here is derived from an EMBL/GenBank/DDBJ whole genome shotgun (WGS) entry which is preliminary data.</text>
</comment>
<evidence type="ECO:0000256" key="1">
    <source>
        <dbReference type="SAM" id="MobiDB-lite"/>
    </source>
</evidence>
<sequence>MLFDPEEKATKKFFDQVYKFGELNFQDNPDFTLPYRKIVSENMEEYEKGMFMAYAKAYGYYQTTKKAPPAVYTIKDNKVSRNTSNLYRGLKAVATVKIKTYDFIDEKSKEAKQGLSLFLSSMCIIAEGTILGDNTSFTQGVKENTADYSEFLNTEDSIKYESESKIHQKTEKNETTNTKSSLWG</sequence>
<name>A0A853F7S8_9GAMM</name>
<evidence type="ECO:0000313" key="2">
    <source>
        <dbReference type="EMBL" id="NYT28569.1"/>
    </source>
</evidence>